<dbReference type="EMBL" id="LOBR01000032">
    <property type="protein sequence ID" value="KYN88889.1"/>
    <property type="molecule type" value="Genomic_DNA"/>
</dbReference>
<comment type="caution">
    <text evidence="3">The sequence shown here is derived from an EMBL/GenBank/DDBJ whole genome shotgun (WGS) entry which is preliminary data.</text>
</comment>
<keyword evidence="2" id="KW-1133">Transmembrane helix</keyword>
<evidence type="ECO:0000256" key="2">
    <source>
        <dbReference type="SAM" id="Phobius"/>
    </source>
</evidence>
<reference evidence="4" key="1">
    <citation type="submission" date="2015-12" db="EMBL/GenBank/DDBJ databases">
        <authorList>
            <person name="Shamseldin A."/>
            <person name="Moawad H."/>
            <person name="Abd El-Rahim W.M."/>
            <person name="Sadowsky M.J."/>
        </authorList>
    </citation>
    <scope>NUCLEOTIDE SEQUENCE [LARGE SCALE GENOMIC DNA]</scope>
    <source>
        <strain evidence="4">2538-88</strain>
    </source>
</reference>
<sequence length="60" mass="6493">MDIEKRLKALLLLRSRLVWISIGVGIVLVLCWSLKPSIRADAATQAHSTGNKKPSHGGEG</sequence>
<dbReference type="AlphaFoldDB" id="A0A151KYJ5"/>
<evidence type="ECO:0000256" key="1">
    <source>
        <dbReference type="SAM" id="MobiDB-lite"/>
    </source>
</evidence>
<protein>
    <submittedName>
        <fullName evidence="3">Uncharacterized protein</fullName>
    </submittedName>
</protein>
<accession>A0A151KYJ5</accession>
<dbReference type="Proteomes" id="UP000075346">
    <property type="component" value="Unassembled WGS sequence"/>
</dbReference>
<proteinExistence type="predicted"/>
<evidence type="ECO:0000313" key="3">
    <source>
        <dbReference type="EMBL" id="KYN88889.1"/>
    </source>
</evidence>
<evidence type="ECO:0000313" key="4">
    <source>
        <dbReference type="Proteomes" id="UP000075346"/>
    </source>
</evidence>
<name>A0A151KYJ5_9VIBR</name>
<feature type="region of interest" description="Disordered" evidence="1">
    <location>
        <begin position="41"/>
        <end position="60"/>
    </location>
</feature>
<gene>
    <name evidence="3" type="ORF">ATY37_14880</name>
</gene>
<organism evidence="3 4">
    <name type="scientific">Vibrio cidicii</name>
    <dbReference type="NCBI Taxonomy" id="1763883"/>
    <lineage>
        <taxon>Bacteria</taxon>
        <taxon>Pseudomonadati</taxon>
        <taxon>Pseudomonadota</taxon>
        <taxon>Gammaproteobacteria</taxon>
        <taxon>Vibrionales</taxon>
        <taxon>Vibrionaceae</taxon>
        <taxon>Vibrio</taxon>
    </lineage>
</organism>
<keyword evidence="2" id="KW-0812">Transmembrane</keyword>
<feature type="transmembrane region" description="Helical" evidence="2">
    <location>
        <begin position="17"/>
        <end position="34"/>
    </location>
</feature>
<keyword evidence="2" id="KW-0472">Membrane</keyword>